<dbReference type="PANTHER" id="PTHR11014">
    <property type="entry name" value="PEPTIDASE M20 FAMILY MEMBER"/>
    <property type="match status" value="1"/>
</dbReference>
<dbReference type="Gene3D" id="3.40.630.10">
    <property type="entry name" value="Zn peptidases"/>
    <property type="match status" value="1"/>
</dbReference>
<accession>A0AAD4JA72</accession>
<dbReference type="GO" id="GO:0009850">
    <property type="term" value="P:auxin metabolic process"/>
    <property type="evidence" value="ECO:0007669"/>
    <property type="project" value="TreeGrafter"/>
</dbReference>
<dbReference type="EMBL" id="SDAM02000101">
    <property type="protein sequence ID" value="KAH6830039.1"/>
    <property type="molecule type" value="Genomic_DNA"/>
</dbReference>
<dbReference type="InterPro" id="IPR017439">
    <property type="entry name" value="Amidohydrolase"/>
</dbReference>
<dbReference type="Proteomes" id="UP001190926">
    <property type="component" value="Unassembled WGS sequence"/>
</dbReference>
<dbReference type="SUPFAM" id="SSF53187">
    <property type="entry name" value="Zn-dependent exopeptidases"/>
    <property type="match status" value="1"/>
</dbReference>
<dbReference type="PANTHER" id="PTHR11014:SF63">
    <property type="entry name" value="METALLOPEPTIDASE, PUTATIVE (AFU_ORTHOLOGUE AFUA_6G09600)-RELATED"/>
    <property type="match status" value="1"/>
</dbReference>
<evidence type="ECO:0000313" key="1">
    <source>
        <dbReference type="EMBL" id="KAH6830039.1"/>
    </source>
</evidence>
<dbReference type="GO" id="GO:0010179">
    <property type="term" value="F:IAA-Ala conjugate hydrolase activity"/>
    <property type="evidence" value="ECO:0007669"/>
    <property type="project" value="TreeGrafter"/>
</dbReference>
<reference evidence="1 2" key="1">
    <citation type="journal article" date="2021" name="Nat. Commun.">
        <title>Incipient diploidization of the medicinal plant Perilla within 10,000 years.</title>
        <authorList>
            <person name="Zhang Y."/>
            <person name="Shen Q."/>
            <person name="Leng L."/>
            <person name="Zhang D."/>
            <person name="Chen S."/>
            <person name="Shi Y."/>
            <person name="Ning Z."/>
            <person name="Chen S."/>
        </authorList>
    </citation>
    <scope>NUCLEOTIDE SEQUENCE [LARGE SCALE GENOMIC DNA]</scope>
    <source>
        <strain evidence="2">cv. PC099</strain>
    </source>
</reference>
<gene>
    <name evidence="1" type="ORF">C2S53_004156</name>
</gene>
<dbReference type="GO" id="GO:0005783">
    <property type="term" value="C:endoplasmic reticulum"/>
    <property type="evidence" value="ECO:0007669"/>
    <property type="project" value="TreeGrafter"/>
</dbReference>
<dbReference type="InterPro" id="IPR002933">
    <property type="entry name" value="Peptidase_M20"/>
</dbReference>
<evidence type="ECO:0000313" key="2">
    <source>
        <dbReference type="Proteomes" id="UP001190926"/>
    </source>
</evidence>
<comment type="caution">
    <text evidence="1">The sequence shown here is derived from an EMBL/GenBank/DDBJ whole genome shotgun (WGS) entry which is preliminary data.</text>
</comment>
<protein>
    <submittedName>
        <fullName evidence="1">Uncharacterized protein</fullName>
    </submittedName>
</protein>
<dbReference type="Pfam" id="PF01546">
    <property type="entry name" value="Peptidase_M20"/>
    <property type="match status" value="1"/>
</dbReference>
<name>A0AAD4JA72_PERFH</name>
<dbReference type="AlphaFoldDB" id="A0AAD4JA72"/>
<proteinExistence type="predicted"/>
<keyword evidence="2" id="KW-1185">Reference proteome</keyword>
<organism evidence="1 2">
    <name type="scientific">Perilla frutescens var. hirtella</name>
    <name type="common">Perilla citriodora</name>
    <name type="synonym">Perilla setoyensis</name>
    <dbReference type="NCBI Taxonomy" id="608512"/>
    <lineage>
        <taxon>Eukaryota</taxon>
        <taxon>Viridiplantae</taxon>
        <taxon>Streptophyta</taxon>
        <taxon>Embryophyta</taxon>
        <taxon>Tracheophyta</taxon>
        <taxon>Spermatophyta</taxon>
        <taxon>Magnoliopsida</taxon>
        <taxon>eudicotyledons</taxon>
        <taxon>Gunneridae</taxon>
        <taxon>Pentapetalae</taxon>
        <taxon>asterids</taxon>
        <taxon>lamiids</taxon>
        <taxon>Lamiales</taxon>
        <taxon>Lamiaceae</taxon>
        <taxon>Nepetoideae</taxon>
        <taxon>Elsholtzieae</taxon>
        <taxon>Perilla</taxon>
    </lineage>
</organism>
<sequence length="98" mass="10821">MMYEHAKRVGEKLVEERGVQLYSMIMGAEDFSFYAEQMPVAFFMIGVGNQTIKSSIKGLHSPHFIIDEDALPVGASLHAAVAITYLDQHAMPAHSLPT</sequence>